<evidence type="ECO:0000256" key="2">
    <source>
        <dbReference type="ARBA" id="ARBA00023125"/>
    </source>
</evidence>
<dbReference type="GO" id="GO:0043565">
    <property type="term" value="F:sequence-specific DNA binding"/>
    <property type="evidence" value="ECO:0007669"/>
    <property type="project" value="InterPro"/>
</dbReference>
<dbReference type="RefSeq" id="WP_312879651.1">
    <property type="nucleotide sequence ID" value="NZ_JACCBU010000001.1"/>
</dbReference>
<dbReference type="SUPFAM" id="SSF46689">
    <property type="entry name" value="Homeodomain-like"/>
    <property type="match status" value="1"/>
</dbReference>
<dbReference type="EMBL" id="JACCBU010000001">
    <property type="protein sequence ID" value="NYE75629.1"/>
    <property type="molecule type" value="Genomic_DNA"/>
</dbReference>
<dbReference type="InterPro" id="IPR018060">
    <property type="entry name" value="HTH_AraC"/>
</dbReference>
<sequence>MPISRSQPGLERFETHALGRPYHAALVDLRGRSEPHGHRDYCEVMLVLDGEGSQDLGPGVADRVQQLRAGDVILLRTFDRRTGRDQHAISGPIRFYNIAFPASRWRSFADLAGVRPDWHTAERPPHRRLSPESGFADAETACAGALERFRAGPRPLDLIRFWSELVPLLDPDPSPGVEPPPSGAPDWLVAACAALQSEDNLRGGVPRLLELARVSPAHLARSMRRYYDTTATGYVSDLRLRHAATLLTTTMRPVAEIADACGFASPAYFTRRFQAAHGLAPREFRKAAQHAFVPRRNG</sequence>
<keyword evidence="2 5" id="KW-0238">DNA-binding</keyword>
<evidence type="ECO:0000313" key="5">
    <source>
        <dbReference type="EMBL" id="NYE75629.1"/>
    </source>
</evidence>
<dbReference type="Pfam" id="PF12833">
    <property type="entry name" value="HTH_18"/>
    <property type="match status" value="1"/>
</dbReference>
<dbReference type="InterPro" id="IPR011051">
    <property type="entry name" value="RmlC_Cupin_sf"/>
</dbReference>
<dbReference type="SUPFAM" id="SSF51182">
    <property type="entry name" value="RmlC-like cupins"/>
    <property type="match status" value="1"/>
</dbReference>
<dbReference type="SMART" id="SM00342">
    <property type="entry name" value="HTH_ARAC"/>
    <property type="match status" value="1"/>
</dbReference>
<dbReference type="PROSITE" id="PS01124">
    <property type="entry name" value="HTH_ARAC_FAMILY_2"/>
    <property type="match status" value="1"/>
</dbReference>
<dbReference type="InterPro" id="IPR014710">
    <property type="entry name" value="RmlC-like_jellyroll"/>
</dbReference>
<dbReference type="InterPro" id="IPR018062">
    <property type="entry name" value="HTH_AraC-typ_CS"/>
</dbReference>
<dbReference type="InterPro" id="IPR020449">
    <property type="entry name" value="Tscrpt_reg_AraC-type_HTH"/>
</dbReference>
<proteinExistence type="predicted"/>
<gene>
    <name evidence="5" type="ORF">BKA15_006958</name>
</gene>
<comment type="caution">
    <text evidence="5">The sequence shown here is derived from an EMBL/GenBank/DDBJ whole genome shotgun (WGS) entry which is preliminary data.</text>
</comment>
<evidence type="ECO:0000259" key="4">
    <source>
        <dbReference type="PROSITE" id="PS01124"/>
    </source>
</evidence>
<evidence type="ECO:0000256" key="3">
    <source>
        <dbReference type="ARBA" id="ARBA00023163"/>
    </source>
</evidence>
<keyword evidence="1" id="KW-0805">Transcription regulation</keyword>
<keyword evidence="6" id="KW-1185">Reference proteome</keyword>
<dbReference type="AlphaFoldDB" id="A0A7Y9LD87"/>
<dbReference type="PROSITE" id="PS00041">
    <property type="entry name" value="HTH_ARAC_FAMILY_1"/>
    <property type="match status" value="1"/>
</dbReference>
<protein>
    <submittedName>
        <fullName evidence="5">AraC-like DNA-binding protein</fullName>
    </submittedName>
</protein>
<evidence type="ECO:0000256" key="1">
    <source>
        <dbReference type="ARBA" id="ARBA00023015"/>
    </source>
</evidence>
<dbReference type="GO" id="GO:0003700">
    <property type="term" value="F:DNA-binding transcription factor activity"/>
    <property type="evidence" value="ECO:0007669"/>
    <property type="project" value="InterPro"/>
</dbReference>
<dbReference type="Gene3D" id="1.10.10.60">
    <property type="entry name" value="Homeodomain-like"/>
    <property type="match status" value="1"/>
</dbReference>
<dbReference type="InterPro" id="IPR009057">
    <property type="entry name" value="Homeodomain-like_sf"/>
</dbReference>
<dbReference type="Proteomes" id="UP000569914">
    <property type="component" value="Unassembled WGS sequence"/>
</dbReference>
<accession>A0A7Y9LD87</accession>
<dbReference type="PRINTS" id="PR00032">
    <property type="entry name" value="HTHARAC"/>
</dbReference>
<name>A0A7Y9LD87_9ACTN</name>
<feature type="domain" description="HTH araC/xylS-type" evidence="4">
    <location>
        <begin position="205"/>
        <end position="287"/>
    </location>
</feature>
<dbReference type="PANTHER" id="PTHR43280:SF2">
    <property type="entry name" value="HTH-TYPE TRANSCRIPTIONAL REGULATOR EXSA"/>
    <property type="match status" value="1"/>
</dbReference>
<evidence type="ECO:0000313" key="6">
    <source>
        <dbReference type="Proteomes" id="UP000569914"/>
    </source>
</evidence>
<keyword evidence="3" id="KW-0804">Transcription</keyword>
<organism evidence="5 6">
    <name type="scientific">Microlunatus parietis</name>
    <dbReference type="NCBI Taxonomy" id="682979"/>
    <lineage>
        <taxon>Bacteria</taxon>
        <taxon>Bacillati</taxon>
        <taxon>Actinomycetota</taxon>
        <taxon>Actinomycetes</taxon>
        <taxon>Propionibacteriales</taxon>
        <taxon>Propionibacteriaceae</taxon>
        <taxon>Microlunatus</taxon>
    </lineage>
</organism>
<reference evidence="5 6" key="1">
    <citation type="submission" date="2020-07" db="EMBL/GenBank/DDBJ databases">
        <title>Sequencing the genomes of 1000 actinobacteria strains.</title>
        <authorList>
            <person name="Klenk H.-P."/>
        </authorList>
    </citation>
    <scope>NUCLEOTIDE SEQUENCE [LARGE SCALE GENOMIC DNA]</scope>
    <source>
        <strain evidence="5 6">DSM 22083</strain>
    </source>
</reference>
<dbReference type="PANTHER" id="PTHR43280">
    <property type="entry name" value="ARAC-FAMILY TRANSCRIPTIONAL REGULATOR"/>
    <property type="match status" value="1"/>
</dbReference>
<dbReference type="Gene3D" id="2.60.120.10">
    <property type="entry name" value="Jelly Rolls"/>
    <property type="match status" value="1"/>
</dbReference>